<dbReference type="Gene3D" id="3.20.20.450">
    <property type="entry name" value="EAL domain"/>
    <property type="match status" value="1"/>
</dbReference>
<protein>
    <submittedName>
        <fullName evidence="2">EAL domain-containing protein</fullName>
    </submittedName>
</protein>
<feature type="domain" description="EAL" evidence="1">
    <location>
        <begin position="1"/>
        <end position="229"/>
    </location>
</feature>
<name>A0ABR6TFP1_9PSED</name>
<dbReference type="PROSITE" id="PS50883">
    <property type="entry name" value="EAL"/>
    <property type="match status" value="1"/>
</dbReference>
<comment type="caution">
    <text evidence="2">The sequence shown here is derived from an EMBL/GenBank/DDBJ whole genome shotgun (WGS) entry which is preliminary data.</text>
</comment>
<gene>
    <name evidence="2" type="ORF">HF209_26845</name>
</gene>
<dbReference type="EMBL" id="JAAXCZ010000018">
    <property type="protein sequence ID" value="MBC2384566.1"/>
    <property type="molecule type" value="Genomic_DNA"/>
</dbReference>
<dbReference type="Pfam" id="PF00563">
    <property type="entry name" value="EAL"/>
    <property type="match status" value="1"/>
</dbReference>
<organism evidence="2 3">
    <name type="scientific">Pseudomonas cremoris</name>
    <dbReference type="NCBI Taxonomy" id="2724178"/>
    <lineage>
        <taxon>Bacteria</taxon>
        <taxon>Pseudomonadati</taxon>
        <taxon>Pseudomonadota</taxon>
        <taxon>Gammaproteobacteria</taxon>
        <taxon>Pseudomonadales</taxon>
        <taxon>Pseudomonadaceae</taxon>
        <taxon>Pseudomonas</taxon>
    </lineage>
</organism>
<evidence type="ECO:0000313" key="3">
    <source>
        <dbReference type="Proteomes" id="UP000534677"/>
    </source>
</evidence>
<evidence type="ECO:0000313" key="2">
    <source>
        <dbReference type="EMBL" id="MBC2384566.1"/>
    </source>
</evidence>
<dbReference type="InterPro" id="IPR001633">
    <property type="entry name" value="EAL_dom"/>
</dbReference>
<dbReference type="CDD" id="cd01948">
    <property type="entry name" value="EAL"/>
    <property type="match status" value="1"/>
</dbReference>
<accession>A0ABR6TFP1</accession>
<evidence type="ECO:0000259" key="1">
    <source>
        <dbReference type="PROSITE" id="PS50883"/>
    </source>
</evidence>
<sequence>MTVLALQSIHFSNGKVLGYEVLARRIVSGRMLSPGQFMANSQPGEWILLDREIVTLVADNIAELSGIGPLFINISAETLTSISDAKSLIKALAGVCSLGLEIVLEISEKYSDGAESLDSLLLFARSLGLGVAIDDFGSDNSNMARLVGHKWDYCKIDLPALLVPTNLALLTAIRDYCMANHVGLILEKVEDVSILSGWLKPLNGASLQGFALSKPDVLNRAPSLSQSSR</sequence>
<dbReference type="InterPro" id="IPR050706">
    <property type="entry name" value="Cyclic-di-GMP_PDE-like"/>
</dbReference>
<dbReference type="Proteomes" id="UP000534677">
    <property type="component" value="Unassembled WGS sequence"/>
</dbReference>
<dbReference type="SUPFAM" id="SSF141868">
    <property type="entry name" value="EAL domain-like"/>
    <property type="match status" value="1"/>
</dbReference>
<proteinExistence type="predicted"/>
<dbReference type="InterPro" id="IPR035919">
    <property type="entry name" value="EAL_sf"/>
</dbReference>
<reference evidence="2 3" key="1">
    <citation type="submission" date="2020-04" db="EMBL/GenBank/DDBJ databases">
        <title>Pseudomonas crami sp. nov., a novel proteolytic bacterial species isolated from cream.</title>
        <authorList>
            <person name="Hofmann K."/>
            <person name="Woller A."/>
            <person name="Huptas C."/>
            <person name="Wenning M."/>
            <person name="Scherer S."/>
            <person name="Doll E.V."/>
        </authorList>
    </citation>
    <scope>NUCLEOTIDE SEQUENCE [LARGE SCALE GENOMIC DNA]</scope>
    <source>
        <strain evidence="2 3">WS 5096</strain>
    </source>
</reference>
<dbReference type="SMART" id="SM00052">
    <property type="entry name" value="EAL"/>
    <property type="match status" value="1"/>
</dbReference>
<keyword evidence="3" id="KW-1185">Reference proteome</keyword>
<dbReference type="PANTHER" id="PTHR33121:SF70">
    <property type="entry name" value="SIGNALING PROTEIN YKOW"/>
    <property type="match status" value="1"/>
</dbReference>
<dbReference type="PANTHER" id="PTHR33121">
    <property type="entry name" value="CYCLIC DI-GMP PHOSPHODIESTERASE PDEF"/>
    <property type="match status" value="1"/>
</dbReference>